<dbReference type="InterPro" id="IPR019814">
    <property type="entry name" value="Translation_initiation_fac_3_N"/>
</dbReference>
<protein>
    <recommendedName>
        <fullName evidence="5">Translation initiation factor 3 N-terminal domain-containing protein</fullName>
    </recommendedName>
</protein>
<feature type="domain" description="Translation initiation factor 3 N-terminal" evidence="5">
    <location>
        <begin position="83"/>
        <end position="153"/>
    </location>
</feature>
<evidence type="ECO:0000256" key="2">
    <source>
        <dbReference type="ARBA" id="ARBA00022540"/>
    </source>
</evidence>
<evidence type="ECO:0000256" key="1">
    <source>
        <dbReference type="ARBA" id="ARBA00005439"/>
    </source>
</evidence>
<comment type="similarity">
    <text evidence="1">Belongs to the IF-3 family.</text>
</comment>
<feature type="compositionally biased region" description="Basic and acidic residues" evidence="4">
    <location>
        <begin position="294"/>
        <end position="303"/>
    </location>
</feature>
<dbReference type="InterPro" id="IPR036788">
    <property type="entry name" value="T_IF-3_C_sf"/>
</dbReference>
<dbReference type="OrthoDB" id="333341at2759"/>
<keyword evidence="3" id="KW-0648">Protein biosynthesis</keyword>
<evidence type="ECO:0000259" key="5">
    <source>
        <dbReference type="Pfam" id="PF05198"/>
    </source>
</evidence>
<evidence type="ECO:0000256" key="4">
    <source>
        <dbReference type="SAM" id="MobiDB-lite"/>
    </source>
</evidence>
<dbReference type="Gene3D" id="3.10.20.80">
    <property type="entry name" value="Translation initiation factor 3 (IF-3), N-terminal domain"/>
    <property type="match status" value="1"/>
</dbReference>
<proteinExistence type="inferred from homology"/>
<dbReference type="GO" id="GO:0043022">
    <property type="term" value="F:ribosome binding"/>
    <property type="evidence" value="ECO:0007669"/>
    <property type="project" value="TreeGrafter"/>
</dbReference>
<feature type="compositionally biased region" description="Basic and acidic residues" evidence="4">
    <location>
        <begin position="312"/>
        <end position="322"/>
    </location>
</feature>
<name>A0A0G4ESY6_VITBC</name>
<dbReference type="AlphaFoldDB" id="A0A0G4ESY6"/>
<dbReference type="InterPro" id="IPR001288">
    <property type="entry name" value="Translation_initiation_fac_3"/>
</dbReference>
<evidence type="ECO:0000313" key="6">
    <source>
        <dbReference type="EMBL" id="CEM01768.1"/>
    </source>
</evidence>
<dbReference type="GO" id="GO:0003743">
    <property type="term" value="F:translation initiation factor activity"/>
    <property type="evidence" value="ECO:0007669"/>
    <property type="project" value="UniProtKB-KW"/>
</dbReference>
<accession>A0A0G4ESY6</accession>
<organism evidence="6 7">
    <name type="scientific">Vitrella brassicaformis (strain CCMP3155)</name>
    <dbReference type="NCBI Taxonomy" id="1169540"/>
    <lineage>
        <taxon>Eukaryota</taxon>
        <taxon>Sar</taxon>
        <taxon>Alveolata</taxon>
        <taxon>Colpodellida</taxon>
        <taxon>Vitrellaceae</taxon>
        <taxon>Vitrella</taxon>
    </lineage>
</organism>
<dbReference type="GO" id="GO:0032790">
    <property type="term" value="P:ribosome disassembly"/>
    <property type="evidence" value="ECO:0007669"/>
    <property type="project" value="TreeGrafter"/>
</dbReference>
<sequence>MWSHFRALVRRGRLAASLCCHAPTPGSTAAPERTGHFHLSLPARPASPCLIKCQPFSIAAGPRAAEETLTAEDDTEASADVIMNEQIPPVYDHIRVIDDKGFVGDMSSTVGVQLARSRSTDLILFKASADPLPLCRLVPIETYREEVRTKARKIVSKEERQQKTLEGQYSFDPGLKVKMVRISGVAAEQDYERKVRQCRDFLKKGHRLEIELLRGKRGTAQQAIERTQRICSELKDLAKPVNLPIRASRFENPRTILQFWPATPDQLKNFRLPSVIADSPAMMPKQPATSISREQIKPVDPKVKPGGAIRAEVVHKSRVGEE</sequence>
<dbReference type="Pfam" id="PF05198">
    <property type="entry name" value="IF3_N"/>
    <property type="match status" value="1"/>
</dbReference>
<dbReference type="SUPFAM" id="SSF54364">
    <property type="entry name" value="Translation initiation factor IF3, N-terminal domain"/>
    <property type="match status" value="1"/>
</dbReference>
<evidence type="ECO:0000313" key="7">
    <source>
        <dbReference type="Proteomes" id="UP000041254"/>
    </source>
</evidence>
<dbReference type="PhylomeDB" id="A0A0G4ESY6"/>
<evidence type="ECO:0000256" key="3">
    <source>
        <dbReference type="ARBA" id="ARBA00022917"/>
    </source>
</evidence>
<keyword evidence="7" id="KW-1185">Reference proteome</keyword>
<dbReference type="SUPFAM" id="SSF55200">
    <property type="entry name" value="Translation initiation factor IF3, C-terminal domain"/>
    <property type="match status" value="1"/>
</dbReference>
<dbReference type="EMBL" id="CDMY01000309">
    <property type="protein sequence ID" value="CEM01768.1"/>
    <property type="molecule type" value="Genomic_DNA"/>
</dbReference>
<dbReference type="VEuPathDB" id="CryptoDB:Vbra_8213"/>
<gene>
    <name evidence="6" type="ORF">Vbra_8213</name>
</gene>
<dbReference type="PANTHER" id="PTHR10938:SF0">
    <property type="entry name" value="TRANSLATION INITIATION FACTOR IF-3, MITOCHONDRIAL"/>
    <property type="match status" value="1"/>
</dbReference>
<dbReference type="Proteomes" id="UP000041254">
    <property type="component" value="Unassembled WGS sequence"/>
</dbReference>
<dbReference type="InParanoid" id="A0A0G4ESY6"/>
<dbReference type="PANTHER" id="PTHR10938">
    <property type="entry name" value="TRANSLATION INITIATION FACTOR IF-3"/>
    <property type="match status" value="1"/>
</dbReference>
<keyword evidence="2" id="KW-0396">Initiation factor</keyword>
<reference evidence="6 7" key="1">
    <citation type="submission" date="2014-11" db="EMBL/GenBank/DDBJ databases">
        <authorList>
            <person name="Zhu J."/>
            <person name="Qi W."/>
            <person name="Song R."/>
        </authorList>
    </citation>
    <scope>NUCLEOTIDE SEQUENCE [LARGE SCALE GENOMIC DNA]</scope>
</reference>
<dbReference type="InterPro" id="IPR036787">
    <property type="entry name" value="T_IF-3_N_sf"/>
</dbReference>
<dbReference type="Gene3D" id="3.30.110.10">
    <property type="entry name" value="Translation initiation factor 3 (IF-3), C-terminal domain"/>
    <property type="match status" value="1"/>
</dbReference>
<feature type="region of interest" description="Disordered" evidence="4">
    <location>
        <begin position="281"/>
        <end position="322"/>
    </location>
</feature>